<keyword evidence="2" id="KW-0472">Membrane</keyword>
<feature type="transmembrane region" description="Helical" evidence="2">
    <location>
        <begin position="15"/>
        <end position="37"/>
    </location>
</feature>
<feature type="transmembrane region" description="Helical" evidence="2">
    <location>
        <begin position="82"/>
        <end position="99"/>
    </location>
</feature>
<evidence type="ECO:0000313" key="5">
    <source>
        <dbReference type="Proteomes" id="UP000050502"/>
    </source>
</evidence>
<feature type="transmembrane region" description="Helical" evidence="2">
    <location>
        <begin position="197"/>
        <end position="222"/>
    </location>
</feature>
<feature type="domain" description="Protein-glutamine gamma-glutamyltransferase-like C-terminal" evidence="3">
    <location>
        <begin position="440"/>
        <end position="508"/>
    </location>
</feature>
<reference evidence="4 5" key="1">
    <citation type="submission" date="2015-07" db="EMBL/GenBank/DDBJ databases">
        <title>Whole genome sequence of Ardenticatena maritima DSM 23922.</title>
        <authorList>
            <person name="Hemp J."/>
            <person name="Ward L.M."/>
            <person name="Pace L.A."/>
            <person name="Fischer W.W."/>
        </authorList>
    </citation>
    <scope>NUCLEOTIDE SEQUENCE [LARGE SCALE GENOMIC DNA]</scope>
    <source>
        <strain evidence="4 5">110S</strain>
    </source>
</reference>
<dbReference type="InterPro" id="IPR025403">
    <property type="entry name" value="TgpA-like_C"/>
</dbReference>
<name>A0A0P6Y8N4_9CHLR</name>
<feature type="region of interest" description="Disordered" evidence="1">
    <location>
        <begin position="411"/>
        <end position="433"/>
    </location>
</feature>
<feature type="transmembrane region" description="Helical" evidence="2">
    <location>
        <begin position="162"/>
        <end position="185"/>
    </location>
</feature>
<dbReference type="AlphaFoldDB" id="A0A0P6Y8N4"/>
<protein>
    <recommendedName>
        <fullName evidence="3">Protein-glutamine gamma-glutamyltransferase-like C-terminal domain-containing protein</fullName>
    </recommendedName>
</protein>
<proteinExistence type="predicted"/>
<feature type="transmembrane region" description="Helical" evidence="2">
    <location>
        <begin position="282"/>
        <end position="308"/>
    </location>
</feature>
<feature type="transmembrane region" description="Helical" evidence="2">
    <location>
        <begin position="119"/>
        <end position="141"/>
    </location>
</feature>
<evidence type="ECO:0000259" key="3">
    <source>
        <dbReference type="Pfam" id="PF13559"/>
    </source>
</evidence>
<evidence type="ECO:0000256" key="2">
    <source>
        <dbReference type="SAM" id="Phobius"/>
    </source>
</evidence>
<keyword evidence="2" id="KW-1133">Transmembrane helix</keyword>
<sequence>MTQQQEIPETTLGQWVFRSVALAGMTACIALAIALFVRQIKPSWNTLFILLAPLLATAEAIFSHHILRLRPQRGNDFWRFRLIELLVLLVLVRVGVFLGDTPRDILHELLLWPREPLRMLSVEVVVTYMLVVLTWLFALDAARDFERAGMPSEQHQDETPPLHAIATRFFWGGMVLLFVFGALLADARTSPNITPPPAWVILAILMTYFVFGLMLLAEVHFATQVHMWAHERAHITATLSLRWALYTALLLITAGVLALLLPPVGTGAFRSLSEIVSFTVEILWLLYTMLFYVVLLLMFLFTLPFAWLMSRFDDGSALQPEAPPPPTEFLAQQSGSPPGVWFDILRAIIFWGLLLYAVSALFRAYLADHPEAVAALHALRPIAWLRRLWHWLRRMGRAVQAETRRLIANARLATSTPAQSASNPRRPATPRTPREHIFALYQRALNTGAEHGLPRLPTQTPHEYAQTVSRQRPDAAPPLDIMTAVFERARYTPYPLNEEHVARAENALHIWREHLAHQEETPSASQ</sequence>
<evidence type="ECO:0000313" key="4">
    <source>
        <dbReference type="EMBL" id="KPL89247.1"/>
    </source>
</evidence>
<feature type="compositionally biased region" description="Polar residues" evidence="1">
    <location>
        <begin position="412"/>
        <end position="423"/>
    </location>
</feature>
<dbReference type="Pfam" id="PF13559">
    <property type="entry name" value="DUF4129"/>
    <property type="match status" value="1"/>
</dbReference>
<feature type="transmembrane region" description="Helical" evidence="2">
    <location>
        <begin position="344"/>
        <end position="366"/>
    </location>
</feature>
<organism evidence="4 5">
    <name type="scientific">Ardenticatena maritima</name>
    <dbReference type="NCBI Taxonomy" id="872965"/>
    <lineage>
        <taxon>Bacteria</taxon>
        <taxon>Bacillati</taxon>
        <taxon>Chloroflexota</taxon>
        <taxon>Ardenticatenia</taxon>
        <taxon>Ardenticatenales</taxon>
        <taxon>Ardenticatenaceae</taxon>
        <taxon>Ardenticatena</taxon>
    </lineage>
</organism>
<feature type="transmembrane region" description="Helical" evidence="2">
    <location>
        <begin position="43"/>
        <end position="62"/>
    </location>
</feature>
<dbReference type="Proteomes" id="UP000050502">
    <property type="component" value="Unassembled WGS sequence"/>
</dbReference>
<gene>
    <name evidence="4" type="ORF">SE16_01815</name>
</gene>
<keyword evidence="2" id="KW-0812">Transmembrane</keyword>
<evidence type="ECO:0000256" key="1">
    <source>
        <dbReference type="SAM" id="MobiDB-lite"/>
    </source>
</evidence>
<accession>A0A0P6Y8N4</accession>
<comment type="caution">
    <text evidence="4">The sequence shown here is derived from an EMBL/GenBank/DDBJ whole genome shotgun (WGS) entry which is preliminary data.</text>
</comment>
<feature type="transmembrane region" description="Helical" evidence="2">
    <location>
        <begin position="243"/>
        <end position="262"/>
    </location>
</feature>
<dbReference type="EMBL" id="LGKN01000003">
    <property type="protein sequence ID" value="KPL89247.1"/>
    <property type="molecule type" value="Genomic_DNA"/>
</dbReference>
<dbReference type="RefSeq" id="WP_060687120.1">
    <property type="nucleotide sequence ID" value="NZ_LGKN01000003.1"/>
</dbReference>